<sequence>MENVPETIKKGKCKVECQNKERFIKIEKENGKTMYHTKIMMDIYKFGVYEKKHEFRLSLRALFNGEKIVEETHLYPIKEGDKFIGIFYGYKKPIKKPLIKYQINGIRKAYALARAYYMEFRFKTGSVFCYFKGLYRLLDKKRTDNHYNKALFNMFTDLEQQVYKFYGKKYPEQGPLIKWILKNIK</sequence>
<evidence type="ECO:0000313" key="2">
    <source>
        <dbReference type="Proteomes" id="UP001305925"/>
    </source>
</evidence>
<protein>
    <submittedName>
        <fullName evidence="1">DUF226 domain-containing protein</fullName>
    </submittedName>
</protein>
<evidence type="ECO:0000313" key="1">
    <source>
        <dbReference type="EMBL" id="XOU08991.1"/>
    </source>
</evidence>
<keyword evidence="1" id="KW-0614">Plasmid</keyword>
<reference evidence="1" key="1">
    <citation type="submission" date="2024-11" db="EMBL/GenBank/DDBJ databases">
        <title>Sequencing of Borrelia variable plasmids from multiple Borrelia sensu lato isolates.</title>
        <authorList>
            <person name="Mongodin E.F."/>
            <person name="Rudenko N."/>
            <person name="Fraser C.M."/>
            <person name="Schutzer S."/>
            <person name="Luft B."/>
            <person name="Morgan R."/>
            <person name="Casjens S."/>
            <person name="Qiu W."/>
        </authorList>
    </citation>
    <scope>NUCLEOTIDE SEQUENCE</scope>
    <source>
        <strain evidence="1">SCW30h</strain>
    </source>
</reference>
<keyword evidence="2" id="KW-1185">Reference proteome</keyword>
<name>A0ACD5G5Q8_9SPIR</name>
<gene>
    <name evidence="1" type="ORF">QIA00_05555</name>
</gene>
<geneLocation type="plasmid" evidence="1 2">
    <name>cp32-12</name>
</geneLocation>
<dbReference type="Proteomes" id="UP001305925">
    <property type="component" value="Plasmid cp32-12"/>
</dbReference>
<organism evidence="1 2">
    <name type="scientific">Borreliella americana</name>
    <dbReference type="NCBI Taxonomy" id="478807"/>
    <lineage>
        <taxon>Bacteria</taxon>
        <taxon>Pseudomonadati</taxon>
        <taxon>Spirochaetota</taxon>
        <taxon>Spirochaetia</taxon>
        <taxon>Spirochaetales</taxon>
        <taxon>Borreliaceae</taxon>
        <taxon>Borreliella</taxon>
    </lineage>
</organism>
<dbReference type="EMBL" id="CP179255">
    <property type="protein sequence ID" value="XOU08991.1"/>
    <property type="molecule type" value="Genomic_DNA"/>
</dbReference>
<proteinExistence type="predicted"/>
<accession>A0ACD5G5Q8</accession>